<keyword evidence="2" id="KW-1185">Reference proteome</keyword>
<dbReference type="EMBL" id="AP025943">
    <property type="protein sequence ID" value="BDL43463.1"/>
    <property type="molecule type" value="Genomic_DNA"/>
</dbReference>
<reference evidence="1" key="1">
    <citation type="submission" date="2022-06" db="EMBL/GenBank/DDBJ databases">
        <title>Akkermansia biwalacus sp. nov., an anaerobic mucin-degrading bacterium isolated from human intestine.</title>
        <authorList>
            <person name="Kobayashi Y."/>
            <person name="Inoue S."/>
            <person name="Kawahara T."/>
            <person name="Kohda N."/>
        </authorList>
    </citation>
    <scope>NUCLEOTIDE SEQUENCE</scope>
    <source>
        <strain evidence="1">WON2089</strain>
    </source>
</reference>
<evidence type="ECO:0000313" key="2">
    <source>
        <dbReference type="Proteomes" id="UP001062263"/>
    </source>
</evidence>
<accession>A0ABM7ZFK5</accession>
<organism evidence="1 2">
    <name type="scientific">Akkermansia biwaensis</name>
    <dbReference type="NCBI Taxonomy" id="2946555"/>
    <lineage>
        <taxon>Bacteria</taxon>
        <taxon>Pseudomonadati</taxon>
        <taxon>Verrucomicrobiota</taxon>
        <taxon>Verrucomicrobiia</taxon>
        <taxon>Verrucomicrobiales</taxon>
        <taxon>Akkermansiaceae</taxon>
        <taxon>Akkermansia</taxon>
    </lineage>
</organism>
<sequence>MAVGRENEAKVRLIAEKLEKAANREQVDAKKVKVLAGERAGRKFLRGKQYMKDRLDF</sequence>
<dbReference type="RefSeq" id="WP_215435542.1">
    <property type="nucleotide sequence ID" value="NZ_AP025943.1"/>
</dbReference>
<gene>
    <name evidence="1" type="ORF">Abiwalacus_10370</name>
</gene>
<name>A0ABM7ZFK5_9BACT</name>
<proteinExistence type="predicted"/>
<dbReference type="Proteomes" id="UP001062263">
    <property type="component" value="Chromosome"/>
</dbReference>
<protein>
    <submittedName>
        <fullName evidence="1">Uncharacterized protein</fullName>
    </submittedName>
</protein>
<evidence type="ECO:0000313" key="1">
    <source>
        <dbReference type="EMBL" id="BDL43463.1"/>
    </source>
</evidence>